<dbReference type="Proteomes" id="UP000198932">
    <property type="component" value="Unassembled WGS sequence"/>
</dbReference>
<keyword evidence="7" id="KW-1185">Reference proteome</keyword>
<dbReference type="SMART" id="SM00418">
    <property type="entry name" value="HTH_ARSR"/>
    <property type="match status" value="1"/>
</dbReference>
<dbReference type="GO" id="GO:0003700">
    <property type="term" value="F:DNA-binding transcription factor activity"/>
    <property type="evidence" value="ECO:0007669"/>
    <property type="project" value="InterPro"/>
</dbReference>
<keyword evidence="3" id="KW-0804">Transcription</keyword>
<sequence length="142" mass="15668">MSTEPIPLSRLDGSHERTQRLLIEVADVLGHKWHPIILTQLLNGEHTFSELGAAIDDVSNKMLSDSLSTLEAEGLVDREVVSEKPVRVKYTLTQQGRELEAVLDPMLRWGREHLSVDGVEGTQKPTGPRLPGRAGGEVPDDE</sequence>
<keyword evidence="1" id="KW-0805">Transcription regulation</keyword>
<evidence type="ECO:0000256" key="1">
    <source>
        <dbReference type="ARBA" id="ARBA00023015"/>
    </source>
</evidence>
<evidence type="ECO:0000313" key="6">
    <source>
        <dbReference type="EMBL" id="SFR55559.1"/>
    </source>
</evidence>
<accession>A0A1I6HM61</accession>
<evidence type="ECO:0000259" key="5">
    <source>
        <dbReference type="PROSITE" id="PS51118"/>
    </source>
</evidence>
<dbReference type="AlphaFoldDB" id="A0A1I6HM61"/>
<dbReference type="Gene3D" id="1.10.10.10">
    <property type="entry name" value="Winged helix-like DNA-binding domain superfamily/Winged helix DNA-binding domain"/>
    <property type="match status" value="1"/>
</dbReference>
<gene>
    <name evidence="6" type="ORF">SAMN04487937_2743</name>
</gene>
<dbReference type="Pfam" id="PF01638">
    <property type="entry name" value="HxlR"/>
    <property type="match status" value="1"/>
</dbReference>
<protein>
    <submittedName>
        <fullName evidence="6">Transcriptional regulator, HxlR family</fullName>
    </submittedName>
</protein>
<feature type="region of interest" description="Disordered" evidence="4">
    <location>
        <begin position="114"/>
        <end position="142"/>
    </location>
</feature>
<name>A0A1I6HM61_HALSD</name>
<dbReference type="STRING" id="35743.SAMN04487937_2743"/>
<dbReference type="InterPro" id="IPR001845">
    <property type="entry name" value="HTH_ArsR_DNA-bd_dom"/>
</dbReference>
<evidence type="ECO:0000256" key="4">
    <source>
        <dbReference type="SAM" id="MobiDB-lite"/>
    </source>
</evidence>
<dbReference type="SUPFAM" id="SSF46785">
    <property type="entry name" value="Winged helix' DNA-binding domain"/>
    <property type="match status" value="1"/>
</dbReference>
<evidence type="ECO:0000256" key="2">
    <source>
        <dbReference type="ARBA" id="ARBA00023125"/>
    </source>
</evidence>
<evidence type="ECO:0000256" key="3">
    <source>
        <dbReference type="ARBA" id="ARBA00023163"/>
    </source>
</evidence>
<feature type="domain" description="HTH hxlR-type" evidence="5">
    <location>
        <begin position="18"/>
        <end position="118"/>
    </location>
</feature>
<proteinExistence type="predicted"/>
<dbReference type="PROSITE" id="PS51118">
    <property type="entry name" value="HTH_HXLR"/>
    <property type="match status" value="1"/>
</dbReference>
<dbReference type="InterPro" id="IPR036390">
    <property type="entry name" value="WH_DNA-bd_sf"/>
</dbReference>
<dbReference type="InterPro" id="IPR036388">
    <property type="entry name" value="WH-like_DNA-bd_sf"/>
</dbReference>
<evidence type="ECO:0000313" key="7">
    <source>
        <dbReference type="Proteomes" id="UP000198932"/>
    </source>
</evidence>
<dbReference type="EMBL" id="FOYN01000004">
    <property type="protein sequence ID" value="SFR55559.1"/>
    <property type="molecule type" value="Genomic_DNA"/>
</dbReference>
<reference evidence="7" key="1">
    <citation type="submission" date="2016-10" db="EMBL/GenBank/DDBJ databases">
        <authorList>
            <person name="Varghese N."/>
            <person name="Submissions S."/>
        </authorList>
    </citation>
    <scope>NUCLEOTIDE SEQUENCE [LARGE SCALE GENOMIC DNA]</scope>
    <source>
        <strain evidence="7">RD 26</strain>
    </source>
</reference>
<dbReference type="PANTHER" id="PTHR33204">
    <property type="entry name" value="TRANSCRIPTIONAL REGULATOR, MARR FAMILY"/>
    <property type="match status" value="1"/>
</dbReference>
<dbReference type="GO" id="GO:0003677">
    <property type="term" value="F:DNA binding"/>
    <property type="evidence" value="ECO:0007669"/>
    <property type="project" value="UniProtKB-KW"/>
</dbReference>
<dbReference type="RefSeq" id="WP_092923448.1">
    <property type="nucleotide sequence ID" value="NZ_FOYN01000004.1"/>
</dbReference>
<organism evidence="6 7">
    <name type="scientific">Halorubrum sodomense</name>
    <dbReference type="NCBI Taxonomy" id="35743"/>
    <lineage>
        <taxon>Archaea</taxon>
        <taxon>Methanobacteriati</taxon>
        <taxon>Methanobacteriota</taxon>
        <taxon>Stenosarchaea group</taxon>
        <taxon>Halobacteria</taxon>
        <taxon>Halobacteriales</taxon>
        <taxon>Haloferacaceae</taxon>
        <taxon>Halorubrum</taxon>
    </lineage>
</organism>
<dbReference type="OrthoDB" id="10490at2157"/>
<dbReference type="PANTHER" id="PTHR33204:SF18">
    <property type="entry name" value="TRANSCRIPTIONAL REGULATORY PROTEIN"/>
    <property type="match status" value="1"/>
</dbReference>
<dbReference type="InterPro" id="IPR002577">
    <property type="entry name" value="HTH_HxlR"/>
</dbReference>
<keyword evidence="2" id="KW-0238">DNA-binding</keyword>